<name>A0A0V1KJJ8_9BILA</name>
<dbReference type="EMBL" id="JYDW01000781">
    <property type="protein sequence ID" value="KRZ47450.1"/>
    <property type="molecule type" value="Genomic_DNA"/>
</dbReference>
<gene>
    <name evidence="1" type="ORF">T02_9046</name>
</gene>
<dbReference type="Proteomes" id="UP000054721">
    <property type="component" value="Unassembled WGS sequence"/>
</dbReference>
<sequence>MPPTFIRTTGRKGSSAASAAPLAPVASAHVQCQCALSFVRCNSAAFPFLSSAVTPSGCPAAVVALCQT</sequence>
<dbReference type="AlphaFoldDB" id="A0A0V1KJJ8"/>
<organism evidence="1 2">
    <name type="scientific">Trichinella nativa</name>
    <dbReference type="NCBI Taxonomy" id="6335"/>
    <lineage>
        <taxon>Eukaryota</taxon>
        <taxon>Metazoa</taxon>
        <taxon>Ecdysozoa</taxon>
        <taxon>Nematoda</taxon>
        <taxon>Enoplea</taxon>
        <taxon>Dorylaimia</taxon>
        <taxon>Trichinellida</taxon>
        <taxon>Trichinellidae</taxon>
        <taxon>Trichinella</taxon>
    </lineage>
</organism>
<evidence type="ECO:0000313" key="2">
    <source>
        <dbReference type="Proteomes" id="UP000054721"/>
    </source>
</evidence>
<proteinExistence type="predicted"/>
<protein>
    <submittedName>
        <fullName evidence="1">Uncharacterized protein</fullName>
    </submittedName>
</protein>
<reference evidence="1 2" key="1">
    <citation type="submission" date="2015-05" db="EMBL/GenBank/DDBJ databases">
        <title>Evolution of Trichinella species and genotypes.</title>
        <authorList>
            <person name="Korhonen P.K."/>
            <person name="Edoardo P."/>
            <person name="Giuseppe L.R."/>
            <person name="Gasser R.B."/>
        </authorList>
    </citation>
    <scope>NUCLEOTIDE SEQUENCE [LARGE SCALE GENOMIC DNA]</scope>
    <source>
        <strain evidence="1">ISS10</strain>
    </source>
</reference>
<evidence type="ECO:0000313" key="1">
    <source>
        <dbReference type="EMBL" id="KRZ47450.1"/>
    </source>
</evidence>
<keyword evidence="2" id="KW-1185">Reference proteome</keyword>
<comment type="caution">
    <text evidence="1">The sequence shown here is derived from an EMBL/GenBank/DDBJ whole genome shotgun (WGS) entry which is preliminary data.</text>
</comment>
<accession>A0A0V1KJJ8</accession>